<organism evidence="1 2">
    <name type="scientific">Rhizoctonia solani</name>
    <dbReference type="NCBI Taxonomy" id="456999"/>
    <lineage>
        <taxon>Eukaryota</taxon>
        <taxon>Fungi</taxon>
        <taxon>Dikarya</taxon>
        <taxon>Basidiomycota</taxon>
        <taxon>Agaricomycotina</taxon>
        <taxon>Agaricomycetes</taxon>
        <taxon>Cantharellales</taxon>
        <taxon>Ceratobasidiaceae</taxon>
        <taxon>Rhizoctonia</taxon>
    </lineage>
</organism>
<evidence type="ECO:0000313" key="1">
    <source>
        <dbReference type="EMBL" id="CAE6357756.1"/>
    </source>
</evidence>
<sequence>MAPEISSTHVHDIMQPKSELLYPATDIIYKLLKVVGAEVCSFHRNQQVAYRLVECARDLFDAINARIHLVDKSDSWEDYEIYTQAIDPLEEILLKFVLIAFDDGGLDHLATSSWAEYVRVTEQWRENRLEIRNCFRSMKTKPQFQALISTLMDGEDDILDAYILDDLSYLDYLLRIIEEGAQQIVEPKVKGYIEKVVEGLSKTRTLQHNNLGKHGSRFMEISALPIQCGFLASKIITMMVNVSIPEDIRNRLTSDSSFWGALANLVIDTYNFMVSQLINVEEFDQTEITITITKFTTRYTVLVNQVSEPLAIEMPLAYSRLLPLVGKISRRYHAQSLLLVAICRQATSQFTGPKKNMGSRDVLERALNQTVAALEAAAQGSGSGRSNPVNGVVTNGTEGIKKAQDSIDDCTGLYKQSVDELMACFQAMEIRCDTDYREALRQAQSRDSTRVSDAAERLNKYEHPSTMKVTVDVYDNNQQGNKVKSLLFASIPATARLSYVKHLAANQLEDRASAQAGHFERAGSSNDESSFLSLGSEVRGAVNGSNAIAFIAHPSGKR</sequence>
<dbReference type="Proteomes" id="UP000663846">
    <property type="component" value="Unassembled WGS sequence"/>
</dbReference>
<gene>
    <name evidence="1" type="ORF">RDB_LOCUS15972</name>
</gene>
<comment type="caution">
    <text evidence="1">The sequence shown here is derived from an EMBL/GenBank/DDBJ whole genome shotgun (WGS) entry which is preliminary data.</text>
</comment>
<accession>A0A8H2ZVX1</accession>
<reference evidence="1" key="1">
    <citation type="submission" date="2021-01" db="EMBL/GenBank/DDBJ databases">
        <authorList>
            <person name="Kaushik A."/>
        </authorList>
    </citation>
    <scope>NUCLEOTIDE SEQUENCE</scope>
    <source>
        <strain evidence="1">AG1-1C</strain>
    </source>
</reference>
<evidence type="ECO:0000313" key="2">
    <source>
        <dbReference type="Proteomes" id="UP000663846"/>
    </source>
</evidence>
<proteinExistence type="predicted"/>
<dbReference type="AlphaFoldDB" id="A0A8H2ZVX1"/>
<protein>
    <submittedName>
        <fullName evidence="1">Uncharacterized protein</fullName>
    </submittedName>
</protein>
<name>A0A8H2ZVX1_9AGAM</name>
<dbReference type="EMBL" id="CAJMWS010000081">
    <property type="protein sequence ID" value="CAE6357756.1"/>
    <property type="molecule type" value="Genomic_DNA"/>
</dbReference>